<dbReference type="AlphaFoldDB" id="A0A0F9J8E2"/>
<feature type="region of interest" description="Disordered" evidence="1">
    <location>
        <begin position="1"/>
        <end position="91"/>
    </location>
</feature>
<reference evidence="2" key="1">
    <citation type="journal article" date="2015" name="Nature">
        <title>Complex archaea that bridge the gap between prokaryotes and eukaryotes.</title>
        <authorList>
            <person name="Spang A."/>
            <person name="Saw J.H."/>
            <person name="Jorgensen S.L."/>
            <person name="Zaremba-Niedzwiedzka K."/>
            <person name="Martijn J."/>
            <person name="Lind A.E."/>
            <person name="van Eijk R."/>
            <person name="Schleper C."/>
            <person name="Guy L."/>
            <person name="Ettema T.J."/>
        </authorList>
    </citation>
    <scope>NUCLEOTIDE SEQUENCE</scope>
</reference>
<comment type="caution">
    <text evidence="2">The sequence shown here is derived from an EMBL/GenBank/DDBJ whole genome shotgun (WGS) entry which is preliminary data.</text>
</comment>
<accession>A0A0F9J8E2</accession>
<evidence type="ECO:0000256" key="1">
    <source>
        <dbReference type="SAM" id="MobiDB-lite"/>
    </source>
</evidence>
<feature type="compositionally biased region" description="Basic and acidic residues" evidence="1">
    <location>
        <begin position="35"/>
        <end position="53"/>
    </location>
</feature>
<feature type="compositionally biased region" description="Acidic residues" evidence="1">
    <location>
        <begin position="1"/>
        <end position="18"/>
    </location>
</feature>
<proteinExistence type="predicted"/>
<gene>
    <name evidence="2" type="ORF">LCGC14_1487860</name>
</gene>
<feature type="compositionally biased region" description="Basic and acidic residues" evidence="1">
    <location>
        <begin position="60"/>
        <end position="78"/>
    </location>
</feature>
<name>A0A0F9J8E2_9ZZZZ</name>
<sequence>MVDEKEVVEEEPAAEDSGDGDKSETTELIEQQNQRIKELETEKQQRAVEDAKKQLAGRAEAGKPAETDEEKIIRESKELLSSVGMDDMDFK</sequence>
<dbReference type="EMBL" id="LAZR01010662">
    <property type="protein sequence ID" value="KKM65778.1"/>
    <property type="molecule type" value="Genomic_DNA"/>
</dbReference>
<organism evidence="2">
    <name type="scientific">marine sediment metagenome</name>
    <dbReference type="NCBI Taxonomy" id="412755"/>
    <lineage>
        <taxon>unclassified sequences</taxon>
        <taxon>metagenomes</taxon>
        <taxon>ecological metagenomes</taxon>
    </lineage>
</organism>
<evidence type="ECO:0000313" key="2">
    <source>
        <dbReference type="EMBL" id="KKM65778.1"/>
    </source>
</evidence>
<protein>
    <submittedName>
        <fullName evidence="2">Uncharacterized protein</fullName>
    </submittedName>
</protein>